<dbReference type="Proteomes" id="UP001165498">
    <property type="component" value="Unassembled WGS sequence"/>
</dbReference>
<keyword evidence="1" id="KW-1133">Transmembrane helix</keyword>
<evidence type="ECO:0000256" key="1">
    <source>
        <dbReference type="SAM" id="Phobius"/>
    </source>
</evidence>
<reference evidence="2" key="1">
    <citation type="submission" date="2022-07" db="EMBL/GenBank/DDBJ databases">
        <title>Tahibacter sp., a new gammaproteobacterium isolated from the silt sample collected at pig farm.</title>
        <authorList>
            <person name="Chen H."/>
        </authorList>
    </citation>
    <scope>NUCLEOTIDE SEQUENCE</scope>
    <source>
        <strain evidence="2">P2K</strain>
    </source>
</reference>
<keyword evidence="1" id="KW-0472">Membrane</keyword>
<comment type="caution">
    <text evidence="2">The sequence shown here is derived from an EMBL/GenBank/DDBJ whole genome shotgun (WGS) entry which is preliminary data.</text>
</comment>
<feature type="transmembrane region" description="Helical" evidence="1">
    <location>
        <begin position="70"/>
        <end position="90"/>
    </location>
</feature>
<keyword evidence="3" id="KW-1185">Reference proteome</keyword>
<proteinExistence type="predicted"/>
<evidence type="ECO:0000313" key="3">
    <source>
        <dbReference type="Proteomes" id="UP001165498"/>
    </source>
</evidence>
<keyword evidence="1" id="KW-0812">Transmembrane</keyword>
<dbReference type="EMBL" id="JANFQO010000026">
    <property type="protein sequence ID" value="MCQ4167230.1"/>
    <property type="molecule type" value="Genomic_DNA"/>
</dbReference>
<feature type="transmembrane region" description="Helical" evidence="1">
    <location>
        <begin position="42"/>
        <end position="64"/>
    </location>
</feature>
<name>A0ABT1QY61_9GAMM</name>
<organism evidence="2 3">
    <name type="scientific">Tahibacter harae</name>
    <dbReference type="NCBI Taxonomy" id="2963937"/>
    <lineage>
        <taxon>Bacteria</taxon>
        <taxon>Pseudomonadati</taxon>
        <taxon>Pseudomonadota</taxon>
        <taxon>Gammaproteobacteria</taxon>
        <taxon>Lysobacterales</taxon>
        <taxon>Rhodanobacteraceae</taxon>
        <taxon>Tahibacter</taxon>
    </lineage>
</organism>
<dbReference type="RefSeq" id="WP_255916418.1">
    <property type="nucleotide sequence ID" value="NZ_JANFQO010000026.1"/>
</dbReference>
<evidence type="ECO:0000313" key="2">
    <source>
        <dbReference type="EMBL" id="MCQ4167230.1"/>
    </source>
</evidence>
<protein>
    <submittedName>
        <fullName evidence="2">Uncharacterized protein</fullName>
    </submittedName>
</protein>
<sequence length="97" mass="10414">MNYSDVVEVIRKLTATASVLVIPTAVLLLGEFGIFRGRAAQSLLTPCLCAGIFLSTVGGLYLLIATKRLVWILAMLPGIASAALWILMVMGTSAYRR</sequence>
<gene>
    <name evidence="2" type="ORF">NM961_21150</name>
</gene>
<accession>A0ABT1QY61</accession>
<feature type="transmembrane region" description="Helical" evidence="1">
    <location>
        <begin position="12"/>
        <end position="30"/>
    </location>
</feature>